<dbReference type="Gene3D" id="1.10.3710.10">
    <property type="entry name" value="DNA polymerase III clamp loader subunits, C-terminal domain"/>
    <property type="match status" value="1"/>
</dbReference>
<evidence type="ECO:0000256" key="3">
    <source>
        <dbReference type="ARBA" id="ARBA00022840"/>
    </source>
</evidence>
<accession>A0ABW2PQB3</accession>
<dbReference type="Gene3D" id="1.10.8.60">
    <property type="match status" value="1"/>
</dbReference>
<dbReference type="Proteomes" id="UP001596439">
    <property type="component" value="Unassembled WGS sequence"/>
</dbReference>
<dbReference type="SMART" id="SM00382">
    <property type="entry name" value="AAA"/>
    <property type="match status" value="1"/>
</dbReference>
<feature type="coiled-coil region" evidence="4">
    <location>
        <begin position="78"/>
        <end position="105"/>
    </location>
</feature>
<dbReference type="InterPro" id="IPR003593">
    <property type="entry name" value="AAA+_ATPase"/>
</dbReference>
<keyword evidence="4" id="KW-0175">Coiled coil</keyword>
<evidence type="ECO:0000256" key="4">
    <source>
        <dbReference type="SAM" id="Coils"/>
    </source>
</evidence>
<protein>
    <submittedName>
        <fullName evidence="6">Replication-associated recombination protein A</fullName>
    </submittedName>
</protein>
<dbReference type="SUPFAM" id="SSF52540">
    <property type="entry name" value="P-loop containing nucleoside triphosphate hydrolases"/>
    <property type="match status" value="1"/>
</dbReference>
<keyword evidence="7" id="KW-1185">Reference proteome</keyword>
<dbReference type="RefSeq" id="WP_214789261.1">
    <property type="nucleotide sequence ID" value="NZ_JBHSGY010000001.1"/>
</dbReference>
<evidence type="ECO:0000313" key="6">
    <source>
        <dbReference type="EMBL" id="MFC7390305.1"/>
    </source>
</evidence>
<sequence length="438" mass="49066">MPDLFHQSNGGPLANRMRPETLDDVIGQRHIVGEGKLLRRAIEADRLGTIILYGPPGTGKTTLARVISNYTKATFVQLNAVTAKLEELRNVIREAESRFDYEDERTILFLDEIHRFNKLQQDALLPALESGKLVLIGATTENPSFEVNAALLSRATVFRLEPPGAEELRTVLERALHDSRGLGNYPVKMDEAAADHYIKMADGDYRVLLNALELAVLTTPEIDGQIHITLEVAEESIQQKSIKYDKTGDRHYDVISAFIKSIRGSDPDAALYWLAVMIEAGESPRFIMRRLYVHAAEDIGMSDPNALLIVDAAARASEYIGFPEARIPIAEAVLYLATAPKSNAVITAIDKALHHVRTVEGGPVPVHLRDAHSPGARELGNGVGYKYPHDEKDGFVPQNYWPENLARKRPNYYKPTPRGFEQQIQKRLDYWEKRRDSK</sequence>
<evidence type="ECO:0000259" key="5">
    <source>
        <dbReference type="SMART" id="SM00382"/>
    </source>
</evidence>
<gene>
    <name evidence="6" type="ORF">ACFQO8_09095</name>
</gene>
<dbReference type="PANTHER" id="PTHR13779:SF7">
    <property type="entry name" value="ATPASE WRNIP1"/>
    <property type="match status" value="1"/>
</dbReference>
<dbReference type="InterPro" id="IPR027417">
    <property type="entry name" value="P-loop_NTPase"/>
</dbReference>
<dbReference type="Gene3D" id="1.20.272.10">
    <property type="match status" value="1"/>
</dbReference>
<dbReference type="CDD" id="cd00009">
    <property type="entry name" value="AAA"/>
    <property type="match status" value="1"/>
</dbReference>
<keyword evidence="3" id="KW-0067">ATP-binding</keyword>
<reference evidence="7" key="1">
    <citation type="journal article" date="2019" name="Int. J. Syst. Evol. Microbiol.">
        <title>The Global Catalogue of Microorganisms (GCM) 10K type strain sequencing project: providing services to taxonomists for standard genome sequencing and annotation.</title>
        <authorList>
            <consortium name="The Broad Institute Genomics Platform"/>
            <consortium name="The Broad Institute Genome Sequencing Center for Infectious Disease"/>
            <person name="Wu L."/>
            <person name="Ma J."/>
        </authorList>
    </citation>
    <scope>NUCLEOTIDE SEQUENCE [LARGE SCALE GENOMIC DNA]</scope>
    <source>
        <strain evidence="7">CCUG 55590</strain>
    </source>
</reference>
<dbReference type="Pfam" id="PF16193">
    <property type="entry name" value="AAA_assoc_2"/>
    <property type="match status" value="1"/>
</dbReference>
<dbReference type="InterPro" id="IPR021886">
    <property type="entry name" value="MgsA_C"/>
</dbReference>
<dbReference type="Pfam" id="PF00004">
    <property type="entry name" value="AAA"/>
    <property type="match status" value="1"/>
</dbReference>
<evidence type="ECO:0000256" key="1">
    <source>
        <dbReference type="ARBA" id="ARBA00008959"/>
    </source>
</evidence>
<comment type="caution">
    <text evidence="6">The sequence shown here is derived from an EMBL/GenBank/DDBJ whole genome shotgun (WGS) entry which is preliminary data.</text>
</comment>
<proteinExistence type="inferred from homology"/>
<dbReference type="CDD" id="cd18139">
    <property type="entry name" value="HLD_clamp_RarA"/>
    <property type="match status" value="1"/>
</dbReference>
<dbReference type="InterPro" id="IPR003959">
    <property type="entry name" value="ATPase_AAA_core"/>
</dbReference>
<dbReference type="PANTHER" id="PTHR13779">
    <property type="entry name" value="WERNER HELICASE-INTERACTING PROTEIN 1 FAMILY MEMBER"/>
    <property type="match status" value="1"/>
</dbReference>
<name>A0ABW2PQB3_9BACL</name>
<evidence type="ECO:0000256" key="2">
    <source>
        <dbReference type="ARBA" id="ARBA00022741"/>
    </source>
</evidence>
<keyword evidence="2" id="KW-0547">Nucleotide-binding</keyword>
<dbReference type="InterPro" id="IPR008921">
    <property type="entry name" value="DNA_pol3_clamp-load_cplx_C"/>
</dbReference>
<dbReference type="Pfam" id="PF12002">
    <property type="entry name" value="MgsA_C"/>
    <property type="match status" value="1"/>
</dbReference>
<evidence type="ECO:0000313" key="7">
    <source>
        <dbReference type="Proteomes" id="UP001596439"/>
    </source>
</evidence>
<dbReference type="InterPro" id="IPR051314">
    <property type="entry name" value="AAA_ATPase_RarA/MGS1/WRNIP1"/>
</dbReference>
<feature type="domain" description="AAA+ ATPase" evidence="5">
    <location>
        <begin position="46"/>
        <end position="166"/>
    </location>
</feature>
<organism evidence="6 7">
    <name type="scientific">Exiguobacterium aestuarii</name>
    <dbReference type="NCBI Taxonomy" id="273527"/>
    <lineage>
        <taxon>Bacteria</taxon>
        <taxon>Bacillati</taxon>
        <taxon>Bacillota</taxon>
        <taxon>Bacilli</taxon>
        <taxon>Bacillales</taxon>
        <taxon>Bacillales Family XII. Incertae Sedis</taxon>
        <taxon>Exiguobacterium</taxon>
    </lineage>
</organism>
<comment type="similarity">
    <text evidence="1">Belongs to the AAA ATPase family. RarA/MGS1/WRNIP1 subfamily.</text>
</comment>
<dbReference type="SUPFAM" id="SSF48019">
    <property type="entry name" value="post-AAA+ oligomerization domain-like"/>
    <property type="match status" value="1"/>
</dbReference>
<dbReference type="EMBL" id="JBHTCE010000001">
    <property type="protein sequence ID" value="MFC7390305.1"/>
    <property type="molecule type" value="Genomic_DNA"/>
</dbReference>
<dbReference type="Gene3D" id="3.40.50.300">
    <property type="entry name" value="P-loop containing nucleotide triphosphate hydrolases"/>
    <property type="match status" value="1"/>
</dbReference>
<dbReference type="InterPro" id="IPR032423">
    <property type="entry name" value="AAA_assoc_2"/>
</dbReference>